<dbReference type="Gene3D" id="2.40.170.20">
    <property type="entry name" value="TonB-dependent receptor, beta-barrel domain"/>
    <property type="match status" value="1"/>
</dbReference>
<dbReference type="SUPFAM" id="SSF49452">
    <property type="entry name" value="Starch-binding domain-like"/>
    <property type="match status" value="1"/>
</dbReference>
<protein>
    <submittedName>
        <fullName evidence="7">TonB-dependent receptor</fullName>
    </submittedName>
</protein>
<comment type="subcellular location">
    <subcellularLocation>
        <location evidence="1">Cell outer membrane</location>
    </subcellularLocation>
</comment>
<evidence type="ECO:0000313" key="8">
    <source>
        <dbReference type="Proteomes" id="UP000239590"/>
    </source>
</evidence>
<dbReference type="AlphaFoldDB" id="A0A2S7IIL3"/>
<proteinExistence type="predicted"/>
<dbReference type="EMBL" id="PTRA01000003">
    <property type="protein sequence ID" value="PQA56149.1"/>
    <property type="molecule type" value="Genomic_DNA"/>
</dbReference>
<keyword evidence="8" id="KW-1185">Reference proteome</keyword>
<dbReference type="RefSeq" id="WP_104714699.1">
    <property type="nucleotide sequence ID" value="NZ_PTRA01000003.1"/>
</dbReference>
<dbReference type="InterPro" id="IPR036942">
    <property type="entry name" value="Beta-barrel_TonB_sf"/>
</dbReference>
<evidence type="ECO:0000259" key="6">
    <source>
        <dbReference type="Pfam" id="PF14905"/>
    </source>
</evidence>
<evidence type="ECO:0000256" key="4">
    <source>
        <dbReference type="SAM" id="MobiDB-lite"/>
    </source>
</evidence>
<evidence type="ECO:0000313" key="7">
    <source>
        <dbReference type="EMBL" id="PQA56149.1"/>
    </source>
</evidence>
<keyword evidence="2" id="KW-0472">Membrane</keyword>
<keyword evidence="7" id="KW-0675">Receptor</keyword>
<dbReference type="Proteomes" id="UP000239590">
    <property type="component" value="Unassembled WGS sequence"/>
</dbReference>
<sequence length="941" mass="106336">MRHFLLSACLLVLAFCTHAQTRVVVKGRMVDTTNAALPFTTVMLLTPKDSALVSYARADEKGAFEFKNVRRGTYLLKTSYTGYLPFQKEFTPGEAAVTDLGELTMKPISKELFEVVVKTAKAPLNIRGDTIEYNASSFKVPPGSTVEDLLRRLPGFQIEQDGSIRAQGQEVKRVTVDGKNFFGGDPKTATKNLGAETIDKIQVYNSKSEQSKATGIDDGKKEKTVNLALKEEYKRGGFGKIKAGVGTDERIDVRGNYNKFDDKQQFAVVGFGNNINQSGMSWDDRQDFYGSSAYRWDETDFGFGGGLTGNDGGNDGIIIQGGNVIIMNGGGGDRGFNNSYAGGLNYNYETKKKKFSSNYYYNQRRNWIDQISKRQSILADNEFETNTTSNEYTKNDNHRVQLRYEDNLDSLNTLILIANGTINNQTYTQGKQEENLRSGGRLTSQTTQDNRNTSQTINFSGSALYRHKFKQKGRSFAASATFNLNNGDADGQQKSDNEFFVPAETGALPPRQLNLLTDNTSRQNQIRTSLFYAQPVTKRIAWESFYNFGVRQDKVDRNVYDLEEGNRRNDTLSRYYTNQIMHNRLGTGFRYNYKGLNIGAGLAGIHMNISGRFATDQNASQFMNVDRSYTVVVPGVNMNIDLKNNRYLYMDYSGSVQQPSVRDLQPIIDYSNPLYITQGNPDLKPTVSHNAYAGFQYFNPSSFTRFFGNINYSYNVNQVVYSQTIDSLLITRTQPINLTGGQNYGTYLNFGFPLKKNKANIGVNSNINFGRSYTLINDVQNRTNNNRYNWGLNLELTPSENFTFYGNANWSYSLVKYSINTGQNQNIWNSSYSGQMNVKGPWELYFNATFNYNIYKNDRFGLDQNIPILNMAVYKLLGKNKKSEVRLSAYDVFRRNLGINQGASGNFFTQTQVQTITRYFMLSYTYNMRGIKANLRRNGGF</sequence>
<feature type="compositionally biased region" description="Polar residues" evidence="4">
    <location>
        <begin position="441"/>
        <end position="454"/>
    </location>
</feature>
<keyword evidence="5" id="KW-0732">Signal</keyword>
<comment type="caution">
    <text evidence="7">The sequence shown here is derived from an EMBL/GenBank/DDBJ whole genome shotgun (WGS) entry which is preliminary data.</text>
</comment>
<dbReference type="GO" id="GO:0030246">
    <property type="term" value="F:carbohydrate binding"/>
    <property type="evidence" value="ECO:0007669"/>
    <property type="project" value="InterPro"/>
</dbReference>
<feature type="signal peptide" evidence="5">
    <location>
        <begin position="1"/>
        <end position="19"/>
    </location>
</feature>
<accession>A0A2S7IIL3</accession>
<evidence type="ECO:0000256" key="3">
    <source>
        <dbReference type="ARBA" id="ARBA00023237"/>
    </source>
</evidence>
<organism evidence="7 8">
    <name type="scientific">Siphonobacter curvatus</name>
    <dbReference type="NCBI Taxonomy" id="2094562"/>
    <lineage>
        <taxon>Bacteria</taxon>
        <taxon>Pseudomonadati</taxon>
        <taxon>Bacteroidota</taxon>
        <taxon>Cytophagia</taxon>
        <taxon>Cytophagales</taxon>
        <taxon>Cytophagaceae</taxon>
        <taxon>Siphonobacter</taxon>
    </lineage>
</organism>
<evidence type="ECO:0000256" key="2">
    <source>
        <dbReference type="ARBA" id="ARBA00023136"/>
    </source>
</evidence>
<gene>
    <name evidence="7" type="ORF">C5O19_17490</name>
</gene>
<feature type="region of interest" description="Disordered" evidence="4">
    <location>
        <begin position="428"/>
        <end position="454"/>
    </location>
</feature>
<evidence type="ECO:0000256" key="5">
    <source>
        <dbReference type="SAM" id="SignalP"/>
    </source>
</evidence>
<dbReference type="OrthoDB" id="1682379at2"/>
<reference evidence="8" key="1">
    <citation type="submission" date="2018-02" db="EMBL/GenBank/DDBJ databases">
        <title>Genome sequencing of Solimonas sp. HR-BB.</title>
        <authorList>
            <person name="Lee Y."/>
            <person name="Jeon C.O."/>
        </authorList>
    </citation>
    <scope>NUCLEOTIDE SEQUENCE [LARGE SCALE GENOMIC DNA]</scope>
    <source>
        <strain evidence="8">HR-U</strain>
    </source>
</reference>
<dbReference type="Pfam" id="PF14905">
    <property type="entry name" value="OMP_b-brl_3"/>
    <property type="match status" value="1"/>
</dbReference>
<dbReference type="InterPro" id="IPR041700">
    <property type="entry name" value="OMP_b-brl_3"/>
</dbReference>
<feature type="domain" description="Outer membrane protein beta-barrel" evidence="6">
    <location>
        <begin position="467"/>
        <end position="804"/>
    </location>
</feature>
<feature type="chain" id="PRO_5015521838" evidence="5">
    <location>
        <begin position="20"/>
        <end position="941"/>
    </location>
</feature>
<dbReference type="Pfam" id="PF13620">
    <property type="entry name" value="CarboxypepD_reg"/>
    <property type="match status" value="1"/>
</dbReference>
<evidence type="ECO:0000256" key="1">
    <source>
        <dbReference type="ARBA" id="ARBA00004442"/>
    </source>
</evidence>
<dbReference type="GO" id="GO:0009279">
    <property type="term" value="C:cell outer membrane"/>
    <property type="evidence" value="ECO:0007669"/>
    <property type="project" value="UniProtKB-SubCell"/>
</dbReference>
<dbReference type="InterPro" id="IPR013784">
    <property type="entry name" value="Carb-bd-like_fold"/>
</dbReference>
<keyword evidence="3" id="KW-0998">Cell outer membrane</keyword>
<dbReference type="SUPFAM" id="SSF56935">
    <property type="entry name" value="Porins"/>
    <property type="match status" value="1"/>
</dbReference>
<name>A0A2S7IIL3_9BACT</name>